<dbReference type="AlphaFoldDB" id="A0A0G0ERR0"/>
<reference evidence="2 3" key="1">
    <citation type="journal article" date="2015" name="Nature">
        <title>rRNA introns, odd ribosomes, and small enigmatic genomes across a large radiation of phyla.</title>
        <authorList>
            <person name="Brown C.T."/>
            <person name="Hug L.A."/>
            <person name="Thomas B.C."/>
            <person name="Sharon I."/>
            <person name="Castelle C.J."/>
            <person name="Singh A."/>
            <person name="Wilkins M.J."/>
            <person name="Williams K.H."/>
            <person name="Banfield J.F."/>
        </authorList>
    </citation>
    <scope>NUCLEOTIDE SEQUENCE [LARGE SCALE GENOMIC DNA]</scope>
</reference>
<protein>
    <submittedName>
        <fullName evidence="2">Uncharacterized protein</fullName>
    </submittedName>
</protein>
<dbReference type="Proteomes" id="UP000034581">
    <property type="component" value="Unassembled WGS sequence"/>
</dbReference>
<name>A0A0G0ERR0_UNCC3</name>
<proteinExistence type="predicted"/>
<comment type="caution">
    <text evidence="2">The sequence shown here is derived from an EMBL/GenBank/DDBJ whole genome shotgun (WGS) entry which is preliminary data.</text>
</comment>
<accession>A0A0G0ERR0</accession>
<gene>
    <name evidence="2" type="ORF">UR67_C0002G0167</name>
</gene>
<dbReference type="STRING" id="1618350.UR67_C0002G0167"/>
<dbReference type="EMBL" id="LBQB01000002">
    <property type="protein sequence ID" value="KKP70047.1"/>
    <property type="molecule type" value="Genomic_DNA"/>
</dbReference>
<keyword evidence="1" id="KW-0472">Membrane</keyword>
<organism evidence="2 3">
    <name type="scientific">candidate division CPR3 bacterium GW2011_GWF2_35_18</name>
    <dbReference type="NCBI Taxonomy" id="1618350"/>
    <lineage>
        <taxon>Bacteria</taxon>
        <taxon>Bacteria division CPR3</taxon>
    </lineage>
</organism>
<feature type="transmembrane region" description="Helical" evidence="1">
    <location>
        <begin position="27"/>
        <end position="46"/>
    </location>
</feature>
<evidence type="ECO:0000256" key="1">
    <source>
        <dbReference type="SAM" id="Phobius"/>
    </source>
</evidence>
<evidence type="ECO:0000313" key="2">
    <source>
        <dbReference type="EMBL" id="KKP70047.1"/>
    </source>
</evidence>
<keyword evidence="1" id="KW-0812">Transmembrane</keyword>
<evidence type="ECO:0000313" key="3">
    <source>
        <dbReference type="Proteomes" id="UP000034581"/>
    </source>
</evidence>
<sequence>MDKIIIKNNSFGNSNEEMSKPHKKNNFFILAMVLVLSIVAIILIYLCYKNYQNIINNNQPMINSNQSSSSSTIDSYKMYNTTLSEFKNDGYKPTKNIEASIPLHSEATKSADNTQVTIHNNDFSLTIKTIYDRTGVFLEEKLNKVKLYNNNFEGTLYRVYYNNEYVYSNKYGESDESGCIGYDPTPVACLLDMVGPFIITCNEKSNLSLEECDKIVESLKYELIK</sequence>
<keyword evidence="1" id="KW-1133">Transmembrane helix</keyword>